<dbReference type="Pfam" id="PF00168">
    <property type="entry name" value="C2"/>
    <property type="match status" value="1"/>
</dbReference>
<dbReference type="PROSITE" id="PS50004">
    <property type="entry name" value="C2"/>
    <property type="match status" value="1"/>
</dbReference>
<dbReference type="PANTHER" id="PTHR31425">
    <property type="entry name" value="PHOSPHORIBOSYLANTHRANILATE TRANSFERASE ISOFORM 1"/>
    <property type="match status" value="1"/>
</dbReference>
<reference evidence="1" key="1">
    <citation type="submission" date="2015-06" db="UniProtKB">
        <authorList>
            <consortium name="EnsemblPlants"/>
        </authorList>
    </citation>
    <scope>IDENTIFICATION</scope>
</reference>
<protein>
    <submittedName>
        <fullName evidence="1">Uncharacterized protein</fullName>
    </submittedName>
</protein>
<name>M8AP75_AEGTA</name>
<dbReference type="SUPFAM" id="SSF49562">
    <property type="entry name" value="C2 domain (Calcium/lipid-binding domain, CaLB)"/>
    <property type="match status" value="1"/>
</dbReference>
<sequence length="125" mass="14382">MAATHRKTRTVPRDLNPVWNEPLVFNFPWPEYGGIHPVAGEELEVTIFHDVRVAPTRRNNFLGRVRRDARQFVRKGEETLNYFPLEKQSYFSWVRGDIGLTVHYLDEPFAPEPEPPAAHAGTAQS</sequence>
<dbReference type="PANTHER" id="PTHR31425:SF35">
    <property type="entry name" value="MULTIPLE C2 DOMAIN AND TRANSMEMBRANE REGION PROTEIN 16"/>
    <property type="match status" value="1"/>
</dbReference>
<dbReference type="ExpressionAtlas" id="M8AP75">
    <property type="expression patterns" value="baseline"/>
</dbReference>
<proteinExistence type="predicted"/>
<dbReference type="InterPro" id="IPR035892">
    <property type="entry name" value="C2_domain_sf"/>
</dbReference>
<organism evidence="1">
    <name type="scientific">Aegilops tauschii</name>
    <name type="common">Tausch's goatgrass</name>
    <name type="synonym">Aegilops squarrosa</name>
    <dbReference type="NCBI Taxonomy" id="37682"/>
    <lineage>
        <taxon>Eukaryota</taxon>
        <taxon>Viridiplantae</taxon>
        <taxon>Streptophyta</taxon>
        <taxon>Embryophyta</taxon>
        <taxon>Tracheophyta</taxon>
        <taxon>Spermatophyta</taxon>
        <taxon>Magnoliopsida</taxon>
        <taxon>Liliopsida</taxon>
        <taxon>Poales</taxon>
        <taxon>Poaceae</taxon>
        <taxon>BOP clade</taxon>
        <taxon>Pooideae</taxon>
        <taxon>Triticodae</taxon>
        <taxon>Triticeae</taxon>
        <taxon>Triticinae</taxon>
        <taxon>Aegilops</taxon>
    </lineage>
</organism>
<evidence type="ECO:0000313" key="1">
    <source>
        <dbReference type="EnsemblPlants" id="EMT06321"/>
    </source>
</evidence>
<dbReference type="InterPro" id="IPR047259">
    <property type="entry name" value="QUIRKY-like"/>
</dbReference>
<dbReference type="InterPro" id="IPR000008">
    <property type="entry name" value="C2_dom"/>
</dbReference>
<dbReference type="Gene3D" id="2.60.40.150">
    <property type="entry name" value="C2 domain"/>
    <property type="match status" value="1"/>
</dbReference>
<dbReference type="EnsemblPlants" id="EMT06321">
    <property type="protein sequence ID" value="EMT06321"/>
    <property type="gene ID" value="F775_22092"/>
</dbReference>
<dbReference type="AlphaFoldDB" id="M8AP75"/>
<accession>M8AP75</accession>